<sequence>MPPLKRARQSSPEAGRSALRRYGAPVTDLSTFNPAKLVGVRCTSHASDGVSLDFRTRQIQLALEIEKLKARESNDKATGDAGISAAAESVTRLVALSETAASYRTHDAADATHAGDTADPVHGLARHCEEAVVKAVTPATLESLSAAVEIQQSAGQLTLQRSSVKQSLDISKIKDSPSTVFVLNGNNDEGYVKTLGAQLAHLKQVRFIVSGFGGHGTTDRYPVRTDRTEADRFVQLLREAGIDRGQIVVEPFSTNSGENARYVGQLLSRKPSDEPIDIVVCGTPAAVLRQTLTYVAQMPHDGKRTINFKAAPRVPLGAYETATDSLATLRECFTLLNYLHNTDYLPGAAQFANAGEYSDMMSAIGAEPVEAIRRFRKEILETPADETGSASALFTDGDRSFSLQDAMRDIAFVDKPGFEKSAATARSLSLEQTQALQRAHRAVSKMFEAVETQFERTPNGTATPNPASN</sequence>
<dbReference type="RefSeq" id="WP_349542886.1">
    <property type="nucleotide sequence ID" value="NZ_JAOALG010000001.1"/>
</dbReference>
<dbReference type="InterPro" id="IPR003848">
    <property type="entry name" value="DUF218"/>
</dbReference>
<proteinExistence type="predicted"/>
<feature type="domain" description="DUF218" evidence="1">
    <location>
        <begin position="196"/>
        <end position="310"/>
    </location>
</feature>
<evidence type="ECO:0000259" key="1">
    <source>
        <dbReference type="Pfam" id="PF02698"/>
    </source>
</evidence>
<dbReference type="Gene3D" id="3.40.50.620">
    <property type="entry name" value="HUPs"/>
    <property type="match status" value="1"/>
</dbReference>
<gene>
    <name evidence="2" type="ORF">N0A02_15325</name>
</gene>
<comment type="caution">
    <text evidence="2">The sequence shown here is derived from an EMBL/GenBank/DDBJ whole genome shotgun (WGS) entry which is preliminary data.</text>
</comment>
<name>A0ABV1LNI7_9BURK</name>
<dbReference type="Proteomes" id="UP001469089">
    <property type="component" value="Unassembled WGS sequence"/>
</dbReference>
<dbReference type="Pfam" id="PF02698">
    <property type="entry name" value="DUF218"/>
    <property type="match status" value="1"/>
</dbReference>
<keyword evidence="3" id="KW-1185">Reference proteome</keyword>
<dbReference type="InterPro" id="IPR014729">
    <property type="entry name" value="Rossmann-like_a/b/a_fold"/>
</dbReference>
<accession>A0ABV1LNI7</accession>
<evidence type="ECO:0000313" key="3">
    <source>
        <dbReference type="Proteomes" id="UP001469089"/>
    </source>
</evidence>
<protein>
    <submittedName>
        <fullName evidence="2">YdcF family protein</fullName>
    </submittedName>
</protein>
<evidence type="ECO:0000313" key="2">
    <source>
        <dbReference type="EMBL" id="MEQ5840796.1"/>
    </source>
</evidence>
<dbReference type="EMBL" id="JAOALG010000001">
    <property type="protein sequence ID" value="MEQ5840796.1"/>
    <property type="molecule type" value="Genomic_DNA"/>
</dbReference>
<organism evidence="2 3">
    <name type="scientific">Paraburkholderia acidicola</name>
    <dbReference type="NCBI Taxonomy" id="1912599"/>
    <lineage>
        <taxon>Bacteria</taxon>
        <taxon>Pseudomonadati</taxon>
        <taxon>Pseudomonadota</taxon>
        <taxon>Betaproteobacteria</taxon>
        <taxon>Burkholderiales</taxon>
        <taxon>Burkholderiaceae</taxon>
        <taxon>Paraburkholderia</taxon>
    </lineage>
</organism>
<reference evidence="2 3" key="1">
    <citation type="journal article" date="2024" name="Chem. Sci.">
        <title>Discovery of a lagriamide polyketide by integrated genome mining, isotopic labeling, and untargeted metabolomics.</title>
        <authorList>
            <person name="Fergusson C.H."/>
            <person name="Saulog J."/>
            <person name="Paulo B.S."/>
            <person name="Wilson D.M."/>
            <person name="Liu D.Y."/>
            <person name="Morehouse N.J."/>
            <person name="Waterworth S."/>
            <person name="Barkei J."/>
            <person name="Gray C.A."/>
            <person name="Kwan J.C."/>
            <person name="Eustaquio A.S."/>
            <person name="Linington R.G."/>
        </authorList>
    </citation>
    <scope>NUCLEOTIDE SEQUENCE [LARGE SCALE GENOMIC DNA]</scope>
    <source>
        <strain evidence="2 3">RL17-338-BIF-B</strain>
    </source>
</reference>